<evidence type="ECO:0000256" key="1">
    <source>
        <dbReference type="ARBA" id="ARBA00004924"/>
    </source>
</evidence>
<dbReference type="EMBL" id="JBHSBB010000008">
    <property type="protein sequence ID" value="MFC4031737.1"/>
    <property type="molecule type" value="Genomic_DNA"/>
</dbReference>
<dbReference type="Pfam" id="PF06276">
    <property type="entry name" value="FhuF"/>
    <property type="match status" value="1"/>
</dbReference>
<evidence type="ECO:0000313" key="7">
    <source>
        <dbReference type="Proteomes" id="UP001595765"/>
    </source>
</evidence>
<dbReference type="Gene3D" id="1.10.510.40">
    <property type="match status" value="1"/>
</dbReference>
<evidence type="ECO:0000313" key="6">
    <source>
        <dbReference type="EMBL" id="MFC4031737.1"/>
    </source>
</evidence>
<feature type="domain" description="Aerobactin siderophore biosynthesis IucA/IucC N-terminal" evidence="4">
    <location>
        <begin position="167"/>
        <end position="390"/>
    </location>
</feature>
<dbReference type="Pfam" id="PF04183">
    <property type="entry name" value="IucA_IucC"/>
    <property type="match status" value="1"/>
</dbReference>
<feature type="region of interest" description="Disordered" evidence="3">
    <location>
        <begin position="1"/>
        <end position="38"/>
    </location>
</feature>
<name>A0ABV8HL22_9ACTN</name>
<feature type="domain" description="Aerobactin siderophore biosynthesis IucA/IucC-like C-terminal" evidence="5">
    <location>
        <begin position="415"/>
        <end position="573"/>
    </location>
</feature>
<accession>A0ABV8HL22</accession>
<evidence type="ECO:0000256" key="3">
    <source>
        <dbReference type="SAM" id="MobiDB-lite"/>
    </source>
</evidence>
<evidence type="ECO:0000259" key="5">
    <source>
        <dbReference type="Pfam" id="PF06276"/>
    </source>
</evidence>
<dbReference type="PANTHER" id="PTHR34384">
    <property type="entry name" value="L-2,3-DIAMINOPROPANOATE--CITRATE LIGASE"/>
    <property type="match status" value="1"/>
</dbReference>
<dbReference type="InterPro" id="IPR022770">
    <property type="entry name" value="IucA/IucC-like_C"/>
</dbReference>
<keyword evidence="7" id="KW-1185">Reference proteome</keyword>
<evidence type="ECO:0000256" key="2">
    <source>
        <dbReference type="ARBA" id="ARBA00007832"/>
    </source>
</evidence>
<dbReference type="RefSeq" id="WP_386428082.1">
    <property type="nucleotide sequence ID" value="NZ_JBHSBB010000008.1"/>
</dbReference>
<dbReference type="InterPro" id="IPR037455">
    <property type="entry name" value="LucA/IucC-like"/>
</dbReference>
<gene>
    <name evidence="6" type="ORF">ACFO3J_09625</name>
</gene>
<dbReference type="InterPro" id="IPR007310">
    <property type="entry name" value="Aerobactin_biosyn_IucA/IucC_N"/>
</dbReference>
<evidence type="ECO:0000259" key="4">
    <source>
        <dbReference type="Pfam" id="PF04183"/>
    </source>
</evidence>
<dbReference type="PANTHER" id="PTHR34384:SF5">
    <property type="entry name" value="L-2,3-DIAMINOPROPANOATE--CITRATE LIGASE"/>
    <property type="match status" value="1"/>
</dbReference>
<proteinExistence type="inferred from homology"/>
<organism evidence="6 7">
    <name type="scientific">Streptomyces polygonati</name>
    <dbReference type="NCBI Taxonomy" id="1617087"/>
    <lineage>
        <taxon>Bacteria</taxon>
        <taxon>Bacillati</taxon>
        <taxon>Actinomycetota</taxon>
        <taxon>Actinomycetes</taxon>
        <taxon>Kitasatosporales</taxon>
        <taxon>Streptomycetaceae</taxon>
        <taxon>Streptomyces</taxon>
    </lineage>
</organism>
<dbReference type="Proteomes" id="UP001595765">
    <property type="component" value="Unassembled WGS sequence"/>
</dbReference>
<protein>
    <submittedName>
        <fullName evidence="6">IucA/IucC family protein</fullName>
    </submittedName>
</protein>
<comment type="pathway">
    <text evidence="1">Siderophore biosynthesis.</text>
</comment>
<comment type="similarity">
    <text evidence="2">Belongs to the IucA/IucC family.</text>
</comment>
<comment type="caution">
    <text evidence="6">The sequence shown here is derived from an EMBL/GenBank/DDBJ whole genome shotgun (WGS) entry which is preliminary data.</text>
</comment>
<sequence length="603" mass="64291">MALPCVTGPADRADRARRSGPTDPAGPTGPADPPGRTRLASADEAVAHTLLNCLLREVAGPERRTSVVDGRLLLRLPCTGVRLRVALRRTSVLGAHRFAGPVAEYADGRWSVIGWRRLAERTHAELSARTGLPNDEFLDQVVSSHQGVAAGLGAARPAADGDPLARYLASEQSLVYGHRFHPTPKDRSADPASWAAYAPEAGARFPLRLLAVRDRLTVEEGAEPGATGPLDRLAAVPDGYRLLPAHPWQYELLGRHPALRAALGRGDVLDLGPGPALFAATASVRTVYDGESFLKFSLNVRITNCLRKNAHYELSGAVALTRLLAPAFADLAARFPGSGMLREPAFRSLAVPGPDGAADLSLLEGFGVIVREGLRERLRPGATALLAAAVADEYPTGPGHISRLLGGAERAAALRWWRAYLRLLVPPVLAAYFDHGIVLEPHLQNVLVCVDAHGDPVQVLFRDLEGTKLLPEHHDGALAALPARVAGPLTYDADRGWDRLVYCLLVNHVAEMLSALADLHPSAERALWSEVRRVIEDFAAGHGAAPRLAALLAGEPLPAKANLLTRWGRAADREAGYVRLPSPLAGDLTRGAVGRPDAAGTAR</sequence>
<reference evidence="7" key="1">
    <citation type="journal article" date="2019" name="Int. J. Syst. Evol. Microbiol.">
        <title>The Global Catalogue of Microorganisms (GCM) 10K type strain sequencing project: providing services to taxonomists for standard genome sequencing and annotation.</title>
        <authorList>
            <consortium name="The Broad Institute Genomics Platform"/>
            <consortium name="The Broad Institute Genome Sequencing Center for Infectious Disease"/>
            <person name="Wu L."/>
            <person name="Ma J."/>
        </authorList>
    </citation>
    <scope>NUCLEOTIDE SEQUENCE [LARGE SCALE GENOMIC DNA]</scope>
    <source>
        <strain evidence="7">CGMCC 4.7237</strain>
    </source>
</reference>